<name>A0A8B8CYF3_CRAVI</name>
<feature type="compositionally biased region" description="Polar residues" evidence="8">
    <location>
        <begin position="196"/>
        <end position="213"/>
    </location>
</feature>
<comment type="function">
    <text evidence="7">Component of the sequence-specific heterotrimeric transcription factor (NF-Y) which specifically recognizes a 5'-CCAAT-3' box motif found in the promoters of its target genes.</text>
</comment>
<accession>A0A8B8CYF3</accession>
<evidence type="ECO:0000313" key="9">
    <source>
        <dbReference type="Proteomes" id="UP000694844"/>
    </source>
</evidence>
<dbReference type="GeneID" id="111122680"/>
<feature type="compositionally biased region" description="Basic residues" evidence="8">
    <location>
        <begin position="349"/>
        <end position="365"/>
    </location>
</feature>
<dbReference type="InterPro" id="IPR018362">
    <property type="entry name" value="CCAAT-binding_factor_CS"/>
</dbReference>
<dbReference type="GO" id="GO:0003700">
    <property type="term" value="F:DNA-binding transcription factor activity"/>
    <property type="evidence" value="ECO:0007669"/>
    <property type="project" value="UniProtKB-UniRule"/>
</dbReference>
<evidence type="ECO:0000256" key="5">
    <source>
        <dbReference type="ARBA" id="ARBA00023163"/>
    </source>
</evidence>
<evidence type="ECO:0000256" key="1">
    <source>
        <dbReference type="ARBA" id="ARBA00004123"/>
    </source>
</evidence>
<comment type="subcellular location">
    <subcellularLocation>
        <location evidence="1 7">Nucleus</location>
    </subcellularLocation>
</comment>
<evidence type="ECO:0000256" key="8">
    <source>
        <dbReference type="SAM" id="MobiDB-lite"/>
    </source>
</evidence>
<keyword evidence="3 7" id="KW-0238">DNA-binding</keyword>
<dbReference type="RefSeq" id="XP_022320259.1">
    <property type="nucleotide sequence ID" value="XM_022464551.1"/>
</dbReference>
<keyword evidence="9" id="KW-1185">Reference proteome</keyword>
<evidence type="ECO:0000256" key="7">
    <source>
        <dbReference type="RuleBase" id="RU367155"/>
    </source>
</evidence>
<dbReference type="OrthoDB" id="1097733at2759"/>
<dbReference type="SMART" id="SM00521">
    <property type="entry name" value="CBF"/>
    <property type="match status" value="1"/>
</dbReference>
<dbReference type="PANTHER" id="PTHR12632">
    <property type="entry name" value="TRANSCRIPTION FACTOR NF-Y ALPHA-RELATED"/>
    <property type="match status" value="1"/>
</dbReference>
<dbReference type="PROSITE" id="PS00686">
    <property type="entry name" value="NFYA_HAP2_1"/>
    <property type="match status" value="1"/>
</dbReference>
<evidence type="ECO:0000256" key="6">
    <source>
        <dbReference type="ARBA" id="ARBA00023242"/>
    </source>
</evidence>
<dbReference type="AlphaFoldDB" id="A0A8B8CYF3"/>
<dbReference type="KEGG" id="cvn:111102168"/>
<dbReference type="KEGG" id="cvn:111122680"/>
<protein>
    <recommendedName>
        <fullName evidence="7">Nuclear transcription factor Y subunit</fullName>
    </recommendedName>
</protein>
<dbReference type="RefSeq" id="XP_022290529.1">
    <property type="nucleotide sequence ID" value="XM_022434821.1"/>
</dbReference>
<dbReference type="GO" id="GO:0016602">
    <property type="term" value="C:CCAAT-binding factor complex"/>
    <property type="evidence" value="ECO:0007669"/>
    <property type="project" value="InterPro"/>
</dbReference>
<dbReference type="Gene3D" id="6.10.250.2430">
    <property type="match status" value="1"/>
</dbReference>
<comment type="subunit">
    <text evidence="7">Heterotrimer.</text>
</comment>
<dbReference type="Proteomes" id="UP000694844">
    <property type="component" value="Chromosome 1"/>
</dbReference>
<keyword evidence="2 7" id="KW-0805">Transcription regulation</keyword>
<comment type="similarity">
    <text evidence="7">Belongs to the NFYA/HAP2 subunit family.</text>
</comment>
<feature type="compositionally biased region" description="Low complexity" evidence="8">
    <location>
        <begin position="81"/>
        <end position="101"/>
    </location>
</feature>
<reference evidence="10 11" key="2">
    <citation type="submission" date="2025-04" db="UniProtKB">
        <authorList>
            <consortium name="RefSeq"/>
        </authorList>
    </citation>
    <scope>IDENTIFICATION</scope>
    <source>
        <tissue evidence="10 11">Whole sample</tissue>
    </source>
</reference>
<sequence length="419" mass="47388">MHVPGPYAPAPSQLYLQSHSQHQQNQSRNYQGHFQSAPFVHDMENLKISRYDDHQRLRIPASSTSQNCILRQAESPVSLRNSQSSSCPVSPNSSCGSPRSSHFPEHVSSPPQHYDNAPHIHTSNSEYHSYHQGFPHPAFQRSHVHFNDNSFGQAENQRGRNQANRLESPNNGNSIVSPSTPYHQPSSFSHPAFNGIPQSPFSQNGVLSGNSYPRASPMYPPHPSSPPTSSCNLQNYSTSPHPCGISQQHSNQHSPIMNCPEQLPNSLESGIPRILPYSEHPQYPESYPMSQHQQIMVLNGENIPQVPGSYPMTDMQEEEPLYVNAKQYHRILKRRQARAKLEAQGKISKERKKYLHESRHRHAMNRCRGEGGRFFSTSSKEIKTEPEDPIKQEPKDYEDSSEIESTYLNINALDKNSLH</sequence>
<feature type="compositionally biased region" description="Basic and acidic residues" evidence="8">
    <location>
        <begin position="380"/>
        <end position="398"/>
    </location>
</feature>
<dbReference type="PROSITE" id="PS51152">
    <property type="entry name" value="NFYA_HAP2_2"/>
    <property type="match status" value="1"/>
</dbReference>
<dbReference type="GO" id="GO:0003677">
    <property type="term" value="F:DNA binding"/>
    <property type="evidence" value="ECO:0007669"/>
    <property type="project" value="UniProtKB-KW"/>
</dbReference>
<organism evidence="9 11">
    <name type="scientific">Crassostrea virginica</name>
    <name type="common">Eastern oyster</name>
    <dbReference type="NCBI Taxonomy" id="6565"/>
    <lineage>
        <taxon>Eukaryota</taxon>
        <taxon>Metazoa</taxon>
        <taxon>Spiralia</taxon>
        <taxon>Lophotrochozoa</taxon>
        <taxon>Mollusca</taxon>
        <taxon>Bivalvia</taxon>
        <taxon>Autobranchia</taxon>
        <taxon>Pteriomorphia</taxon>
        <taxon>Ostreida</taxon>
        <taxon>Ostreoidea</taxon>
        <taxon>Ostreidae</taxon>
        <taxon>Crassostrea</taxon>
    </lineage>
</organism>
<evidence type="ECO:0000313" key="10">
    <source>
        <dbReference type="RefSeq" id="XP_022290529.1"/>
    </source>
</evidence>
<reference evidence="9" key="1">
    <citation type="submission" date="2024-06" db="UniProtKB">
        <authorList>
            <consortium name="RefSeq"/>
        </authorList>
    </citation>
    <scope>NUCLEOTIDE SEQUENCE [LARGE SCALE GENOMIC DNA]</scope>
</reference>
<feature type="compositionally biased region" description="Polar residues" evidence="8">
    <location>
        <begin position="147"/>
        <end position="189"/>
    </location>
</feature>
<evidence type="ECO:0000256" key="4">
    <source>
        <dbReference type="ARBA" id="ARBA00023159"/>
    </source>
</evidence>
<evidence type="ECO:0000256" key="2">
    <source>
        <dbReference type="ARBA" id="ARBA00023015"/>
    </source>
</evidence>
<proteinExistence type="inferred from homology"/>
<feature type="region of interest" description="Disordered" evidence="8">
    <location>
        <begin position="75"/>
        <end position="254"/>
    </location>
</feature>
<keyword evidence="5 7" id="KW-0804">Transcription</keyword>
<feature type="region of interest" description="Disordered" evidence="8">
    <location>
        <begin position="340"/>
        <end position="419"/>
    </location>
</feature>
<keyword evidence="4" id="KW-0010">Activator</keyword>
<dbReference type="Pfam" id="PF02045">
    <property type="entry name" value="CBFB_NFYA"/>
    <property type="match status" value="1"/>
</dbReference>
<evidence type="ECO:0000256" key="3">
    <source>
        <dbReference type="ARBA" id="ARBA00023125"/>
    </source>
</evidence>
<dbReference type="InterPro" id="IPR001289">
    <property type="entry name" value="NFYA"/>
</dbReference>
<feature type="compositionally biased region" description="Polar residues" evidence="8">
    <location>
        <begin position="231"/>
        <end position="254"/>
    </location>
</feature>
<evidence type="ECO:0000313" key="11">
    <source>
        <dbReference type="RefSeq" id="XP_022320259.1"/>
    </source>
</evidence>
<keyword evidence="6 7" id="KW-0539">Nucleus</keyword>
<gene>
    <name evidence="11" type="primary">LOC111122680</name>
    <name evidence="10" type="synonym">LOC111102168</name>
</gene>
<dbReference type="PRINTS" id="PR00616">
    <property type="entry name" value="CCAATSUBUNTB"/>
</dbReference>